<keyword evidence="2 4" id="KW-0378">Hydrolase</keyword>
<sequence length="164" mass="18770">MIQDALVVIDLQRGVHTIEAPLYELNKIIKGVNDRIDLYREAGKTIIFVQHFNDSNLVKGSKDWELFSVLKNEPTDSYIDKETANSFYNTTLLDILKEEEINSIEFCGAQTEYCVDTAIRFAQGSGFNCYVTPGLHTTSDSEILSAEQIIAHHDYIWRNWFLSN</sequence>
<comment type="caution">
    <text evidence="4">The sequence shown here is derived from an EMBL/GenBank/DDBJ whole genome shotgun (WGS) entry which is preliminary data.</text>
</comment>
<reference evidence="4" key="1">
    <citation type="submission" date="2022-10" db="EMBL/GenBank/DDBJ databases">
        <title>Vagococcus sp. isolated from poultry meat.</title>
        <authorList>
            <person name="Johansson P."/>
            <person name="Bjorkroth J."/>
        </authorList>
    </citation>
    <scope>NUCLEOTIDE SEQUENCE</scope>
    <source>
        <strain evidence="4">PNs007</strain>
    </source>
</reference>
<gene>
    <name evidence="4" type="ORF">OL233_01995</name>
</gene>
<keyword evidence="5" id="KW-1185">Reference proteome</keyword>
<dbReference type="CDD" id="cd01014">
    <property type="entry name" value="nicotinamidase_related"/>
    <property type="match status" value="1"/>
</dbReference>
<name>A0ABT5WZ56_9ENTE</name>
<dbReference type="SUPFAM" id="SSF52499">
    <property type="entry name" value="Isochorismatase-like hydrolases"/>
    <property type="match status" value="1"/>
</dbReference>
<dbReference type="Pfam" id="PF00857">
    <property type="entry name" value="Isochorismatase"/>
    <property type="match status" value="1"/>
</dbReference>
<dbReference type="PANTHER" id="PTHR43540:SF14">
    <property type="entry name" value="ISOCHORISMATASE"/>
    <property type="match status" value="1"/>
</dbReference>
<dbReference type="InterPro" id="IPR050272">
    <property type="entry name" value="Isochorismatase-like_hydrls"/>
</dbReference>
<organism evidence="4 5">
    <name type="scientific">Vagococcus proximus</name>
    <dbReference type="NCBI Taxonomy" id="2991417"/>
    <lineage>
        <taxon>Bacteria</taxon>
        <taxon>Bacillati</taxon>
        <taxon>Bacillota</taxon>
        <taxon>Bacilli</taxon>
        <taxon>Lactobacillales</taxon>
        <taxon>Enterococcaceae</taxon>
        <taxon>Vagococcus</taxon>
    </lineage>
</organism>
<evidence type="ECO:0000259" key="3">
    <source>
        <dbReference type="Pfam" id="PF00857"/>
    </source>
</evidence>
<dbReference type="Gene3D" id="3.40.50.850">
    <property type="entry name" value="Isochorismatase-like"/>
    <property type="match status" value="1"/>
</dbReference>
<accession>A0ABT5WZ56</accession>
<dbReference type="EMBL" id="JAPDSH010000001">
    <property type="protein sequence ID" value="MDF0479045.1"/>
    <property type="molecule type" value="Genomic_DNA"/>
</dbReference>
<evidence type="ECO:0000313" key="4">
    <source>
        <dbReference type="EMBL" id="MDF0479045.1"/>
    </source>
</evidence>
<evidence type="ECO:0000256" key="2">
    <source>
        <dbReference type="ARBA" id="ARBA00022801"/>
    </source>
</evidence>
<dbReference type="InterPro" id="IPR000868">
    <property type="entry name" value="Isochorismatase-like_dom"/>
</dbReference>
<evidence type="ECO:0000256" key="1">
    <source>
        <dbReference type="ARBA" id="ARBA00006336"/>
    </source>
</evidence>
<dbReference type="GO" id="GO:0016787">
    <property type="term" value="F:hydrolase activity"/>
    <property type="evidence" value="ECO:0007669"/>
    <property type="project" value="UniProtKB-KW"/>
</dbReference>
<dbReference type="Proteomes" id="UP001147148">
    <property type="component" value="Unassembled WGS sequence"/>
</dbReference>
<proteinExistence type="inferred from homology"/>
<dbReference type="InterPro" id="IPR036380">
    <property type="entry name" value="Isochorismatase-like_sf"/>
</dbReference>
<protein>
    <submittedName>
        <fullName evidence="4">Cysteine hydrolase</fullName>
    </submittedName>
</protein>
<dbReference type="PANTHER" id="PTHR43540">
    <property type="entry name" value="PEROXYUREIDOACRYLATE/UREIDOACRYLATE AMIDOHYDROLASE-RELATED"/>
    <property type="match status" value="1"/>
</dbReference>
<feature type="domain" description="Isochorismatase-like" evidence="3">
    <location>
        <begin position="5"/>
        <end position="135"/>
    </location>
</feature>
<evidence type="ECO:0000313" key="5">
    <source>
        <dbReference type="Proteomes" id="UP001147148"/>
    </source>
</evidence>
<dbReference type="RefSeq" id="WP_275470691.1">
    <property type="nucleotide sequence ID" value="NZ_JAPDSH010000001.1"/>
</dbReference>
<comment type="similarity">
    <text evidence="1">Belongs to the isochorismatase family.</text>
</comment>